<dbReference type="InterPro" id="IPR013783">
    <property type="entry name" value="Ig-like_fold"/>
</dbReference>
<feature type="transmembrane region" description="Helical" evidence="2">
    <location>
        <begin position="109"/>
        <end position="131"/>
    </location>
</feature>
<dbReference type="KEGG" id="osn:115230134"/>
<dbReference type="Pfam" id="PF07679">
    <property type="entry name" value="I-set"/>
    <property type="match status" value="1"/>
</dbReference>
<proteinExistence type="predicted"/>
<name>A0A7E6EJE1_9MOLL</name>
<sequence length="245" mass="27718">MFSSGSNCPKKRNVSNGETVILKQCFYSHPKSDVKWQKNEESIDSNKYLITDYLQDEFPFKGSCTSLKIEDTKDDVIDTYTLTVENSEGKETVVFTLRYKKKQEIPMEIIIGCNVGIVLLLIIMGLTYIFYKRRGVKRNKETSSAKGTEDNYVTISDEALSTENNYATIPDEALTNEEQYAEASGPSYLELKPADMKISYVNVSRKPDDAVEEQCAEVSEPKYLEMGQRNTDGTYVNVSKKPAEP</sequence>
<dbReference type="InterPro" id="IPR036179">
    <property type="entry name" value="Ig-like_dom_sf"/>
</dbReference>
<protein>
    <submittedName>
        <fullName evidence="5">Uncharacterized protein LOC115230134</fullName>
    </submittedName>
</protein>
<feature type="compositionally biased region" description="Polar residues" evidence="1">
    <location>
        <begin position="228"/>
        <end position="237"/>
    </location>
</feature>
<dbReference type="InterPro" id="IPR013098">
    <property type="entry name" value="Ig_I-set"/>
</dbReference>
<keyword evidence="2" id="KW-0812">Transmembrane</keyword>
<keyword evidence="4" id="KW-1185">Reference proteome</keyword>
<organism evidence="4 5">
    <name type="scientific">Octopus sinensis</name>
    <name type="common">East Asian common octopus</name>
    <dbReference type="NCBI Taxonomy" id="2607531"/>
    <lineage>
        <taxon>Eukaryota</taxon>
        <taxon>Metazoa</taxon>
        <taxon>Spiralia</taxon>
        <taxon>Lophotrochozoa</taxon>
        <taxon>Mollusca</taxon>
        <taxon>Cephalopoda</taxon>
        <taxon>Coleoidea</taxon>
        <taxon>Octopodiformes</taxon>
        <taxon>Octopoda</taxon>
        <taxon>Incirrata</taxon>
        <taxon>Octopodidae</taxon>
        <taxon>Octopus</taxon>
    </lineage>
</organism>
<reference evidence="5" key="1">
    <citation type="submission" date="2025-08" db="UniProtKB">
        <authorList>
            <consortium name="RefSeq"/>
        </authorList>
    </citation>
    <scope>IDENTIFICATION</scope>
</reference>
<feature type="domain" description="Immunoglobulin I-set" evidence="3">
    <location>
        <begin position="9"/>
        <end position="97"/>
    </location>
</feature>
<keyword evidence="2" id="KW-0472">Membrane</keyword>
<accession>A0A7E6EJE1</accession>
<evidence type="ECO:0000256" key="1">
    <source>
        <dbReference type="SAM" id="MobiDB-lite"/>
    </source>
</evidence>
<dbReference type="Proteomes" id="UP000515154">
    <property type="component" value="Unplaced"/>
</dbReference>
<dbReference type="SUPFAM" id="SSF48726">
    <property type="entry name" value="Immunoglobulin"/>
    <property type="match status" value="1"/>
</dbReference>
<keyword evidence="2" id="KW-1133">Transmembrane helix</keyword>
<evidence type="ECO:0000313" key="5">
    <source>
        <dbReference type="RefSeq" id="XP_036355409.1"/>
    </source>
</evidence>
<evidence type="ECO:0000313" key="4">
    <source>
        <dbReference type="Proteomes" id="UP000515154"/>
    </source>
</evidence>
<gene>
    <name evidence="5" type="primary">LOC115230134</name>
</gene>
<evidence type="ECO:0000259" key="3">
    <source>
        <dbReference type="Pfam" id="PF07679"/>
    </source>
</evidence>
<dbReference type="RefSeq" id="XP_036355409.1">
    <property type="nucleotide sequence ID" value="XM_036499516.1"/>
</dbReference>
<evidence type="ECO:0000256" key="2">
    <source>
        <dbReference type="SAM" id="Phobius"/>
    </source>
</evidence>
<dbReference type="AlphaFoldDB" id="A0A7E6EJE1"/>
<feature type="region of interest" description="Disordered" evidence="1">
    <location>
        <begin position="224"/>
        <end position="245"/>
    </location>
</feature>
<dbReference type="Gene3D" id="2.60.40.10">
    <property type="entry name" value="Immunoglobulins"/>
    <property type="match status" value="1"/>
</dbReference>